<sequence>MLDFNEYNFEVIDVGSIGKPTITINNKSLSFSSQVADILSFPRYIVLLFDRERQVIAIKKSTSNASRAIEFAKNKIERDKPVVIKSNKLVEVIRSLMKEQWREENRYEIDGIYTQDGKAMIFDLNDFREYKVTRKKNS</sequence>
<organism evidence="1 2">
    <name type="scientific">Candidatus Enterococcus clewellii</name>
    <dbReference type="NCBI Taxonomy" id="1834193"/>
    <lineage>
        <taxon>Bacteria</taxon>
        <taxon>Bacillati</taxon>
        <taxon>Bacillota</taxon>
        <taxon>Bacilli</taxon>
        <taxon>Lactobacillales</taxon>
        <taxon>Enterococcaceae</taxon>
        <taxon>Enterococcus</taxon>
    </lineage>
</organism>
<accession>A0AAQ3VUW1</accession>
<reference evidence="1" key="2">
    <citation type="submission" date="2024-03" db="EMBL/GenBank/DDBJ databases">
        <title>The Genome Sequence of Enterococcus sp. DIV0242b.</title>
        <authorList>
            <consortium name="The Broad Institute Genomics Platform"/>
            <consortium name="The Broad Institute Microbial Omics Core"/>
            <consortium name="The Broad Institute Genomic Center for Infectious Diseases"/>
            <person name="Earl A."/>
            <person name="Manson A."/>
            <person name="Gilmore M."/>
            <person name="Schwartman J."/>
            <person name="Shea T."/>
            <person name="Abouelleil A."/>
            <person name="Cao P."/>
            <person name="Chapman S."/>
            <person name="Cusick C."/>
            <person name="Young S."/>
            <person name="Neafsey D."/>
            <person name="Nusbaum C."/>
            <person name="Birren B."/>
        </authorList>
    </citation>
    <scope>NUCLEOTIDE SEQUENCE</scope>
    <source>
        <strain evidence="1">9E7_DIV0242</strain>
    </source>
</reference>
<protein>
    <submittedName>
        <fullName evidence="1">Uncharacterized protein</fullName>
    </submittedName>
</protein>
<dbReference type="Proteomes" id="UP000195141">
    <property type="component" value="Chromosome"/>
</dbReference>
<keyword evidence="2" id="KW-1185">Reference proteome</keyword>
<dbReference type="RefSeq" id="WP_339101612.1">
    <property type="nucleotide sequence ID" value="NZ_CP147247.1"/>
</dbReference>
<evidence type="ECO:0000313" key="2">
    <source>
        <dbReference type="Proteomes" id="UP000195141"/>
    </source>
</evidence>
<reference evidence="1" key="1">
    <citation type="submission" date="2017-05" db="EMBL/GenBank/DDBJ databases">
        <authorList>
            <consortium name="The Broad Institute Genomics Platform"/>
            <consortium name="The Broad Institute Genomic Center for Infectious Diseases"/>
            <person name="Earl A."/>
            <person name="Manson A."/>
            <person name="Schwartman J."/>
            <person name="Gilmore M."/>
            <person name="Abouelleil A."/>
            <person name="Cao P."/>
            <person name="Chapman S."/>
            <person name="Cusick C."/>
            <person name="Shea T."/>
            <person name="Young S."/>
            <person name="Neafsey D."/>
            <person name="Nusbaum C."/>
            <person name="Birren B."/>
        </authorList>
    </citation>
    <scope>NUCLEOTIDE SEQUENCE</scope>
    <source>
        <strain evidence="1">9E7_DIV0242</strain>
    </source>
</reference>
<proteinExistence type="predicted"/>
<dbReference type="EMBL" id="CP147247">
    <property type="protein sequence ID" value="WYJ90496.1"/>
    <property type="molecule type" value="Genomic_DNA"/>
</dbReference>
<evidence type="ECO:0000313" key="1">
    <source>
        <dbReference type="EMBL" id="WYJ90496.1"/>
    </source>
</evidence>
<dbReference type="AlphaFoldDB" id="A0AAQ3VUW1"/>
<gene>
    <name evidence="1" type="ORF">A5888_002253</name>
</gene>
<name>A0AAQ3VUW1_9ENTE</name>